<dbReference type="Proteomes" id="UP001152798">
    <property type="component" value="Chromosome 4"/>
</dbReference>
<evidence type="ECO:0000256" key="2">
    <source>
        <dbReference type="SAM" id="Phobius"/>
    </source>
</evidence>
<sequence length="256" mass="29209">MASKDVTVYLSNINVDEPVDRSEQQSSVPDSLERVQFTMEATERGPPPTYEEAMDPSRAPPPSYESVIGRVREVHKQSSGTIDFLKKLIILLVGTIGCTIAIGVMIFVPVAMFLIGLHYLNECPVNVFIPIYLLVGGFVGVLKQILQILHRIKRARNRNDNEEEPKSSFQSVITCFMLSWFFLGTYWVYKEYKPNYDPREGPYCNKIVYLFAFWQITVVYITLSLLTFCLCSISLCVITFAHSQMRMNRLDHTSSP</sequence>
<keyword evidence="2" id="KW-1133">Transmembrane helix</keyword>
<gene>
    <name evidence="3" type="ORF">NEZAVI_LOCUS8813</name>
</gene>
<keyword evidence="4" id="KW-1185">Reference proteome</keyword>
<dbReference type="EMBL" id="OV725080">
    <property type="protein sequence ID" value="CAH1399344.1"/>
    <property type="molecule type" value="Genomic_DNA"/>
</dbReference>
<evidence type="ECO:0000313" key="4">
    <source>
        <dbReference type="Proteomes" id="UP001152798"/>
    </source>
</evidence>
<feature type="transmembrane region" description="Helical" evidence="2">
    <location>
        <begin position="167"/>
        <end position="189"/>
    </location>
</feature>
<evidence type="ECO:0000313" key="3">
    <source>
        <dbReference type="EMBL" id="CAH1399344.1"/>
    </source>
</evidence>
<dbReference type="PANTHER" id="PTHR33444:SF2">
    <property type="entry name" value="MARVEL DOMAIN-CONTAINING PROTEIN"/>
    <property type="match status" value="1"/>
</dbReference>
<dbReference type="OrthoDB" id="6157510at2759"/>
<keyword evidence="2" id="KW-0472">Membrane</keyword>
<dbReference type="PANTHER" id="PTHR33444">
    <property type="entry name" value="SI:DKEY-19B23.12-RELATED"/>
    <property type="match status" value="1"/>
</dbReference>
<feature type="transmembrane region" description="Helical" evidence="2">
    <location>
        <begin position="209"/>
        <end position="240"/>
    </location>
</feature>
<feature type="region of interest" description="Disordered" evidence="1">
    <location>
        <begin position="39"/>
        <end position="62"/>
    </location>
</feature>
<organism evidence="3 4">
    <name type="scientific">Nezara viridula</name>
    <name type="common">Southern green stink bug</name>
    <name type="synonym">Cimex viridulus</name>
    <dbReference type="NCBI Taxonomy" id="85310"/>
    <lineage>
        <taxon>Eukaryota</taxon>
        <taxon>Metazoa</taxon>
        <taxon>Ecdysozoa</taxon>
        <taxon>Arthropoda</taxon>
        <taxon>Hexapoda</taxon>
        <taxon>Insecta</taxon>
        <taxon>Pterygota</taxon>
        <taxon>Neoptera</taxon>
        <taxon>Paraneoptera</taxon>
        <taxon>Hemiptera</taxon>
        <taxon>Heteroptera</taxon>
        <taxon>Panheteroptera</taxon>
        <taxon>Pentatomomorpha</taxon>
        <taxon>Pentatomoidea</taxon>
        <taxon>Pentatomidae</taxon>
        <taxon>Pentatominae</taxon>
        <taxon>Nezara</taxon>
    </lineage>
</organism>
<feature type="transmembrane region" description="Helical" evidence="2">
    <location>
        <begin position="127"/>
        <end position="146"/>
    </location>
</feature>
<dbReference type="AlphaFoldDB" id="A0A9P0HC78"/>
<proteinExistence type="predicted"/>
<evidence type="ECO:0000256" key="1">
    <source>
        <dbReference type="SAM" id="MobiDB-lite"/>
    </source>
</evidence>
<protein>
    <submittedName>
        <fullName evidence="3">Uncharacterized protein</fullName>
    </submittedName>
</protein>
<dbReference type="InterPro" id="IPR040350">
    <property type="entry name" value="TMEM272"/>
</dbReference>
<keyword evidence="2" id="KW-0812">Transmembrane</keyword>
<name>A0A9P0HC78_NEZVI</name>
<reference evidence="3" key="1">
    <citation type="submission" date="2022-01" db="EMBL/GenBank/DDBJ databases">
        <authorList>
            <person name="King R."/>
        </authorList>
    </citation>
    <scope>NUCLEOTIDE SEQUENCE</scope>
</reference>
<accession>A0A9P0HC78</accession>
<feature type="transmembrane region" description="Helical" evidence="2">
    <location>
        <begin position="88"/>
        <end position="115"/>
    </location>
</feature>